<evidence type="ECO:0000313" key="2">
    <source>
        <dbReference type="Proteomes" id="UP000676336"/>
    </source>
</evidence>
<organism evidence="1 2">
    <name type="scientific">Rotaria magnacalcarata</name>
    <dbReference type="NCBI Taxonomy" id="392030"/>
    <lineage>
        <taxon>Eukaryota</taxon>
        <taxon>Metazoa</taxon>
        <taxon>Spiralia</taxon>
        <taxon>Gnathifera</taxon>
        <taxon>Rotifera</taxon>
        <taxon>Eurotatoria</taxon>
        <taxon>Bdelloidea</taxon>
        <taxon>Philodinida</taxon>
        <taxon>Philodinidae</taxon>
        <taxon>Rotaria</taxon>
    </lineage>
</organism>
<proteinExistence type="predicted"/>
<feature type="non-terminal residue" evidence="1">
    <location>
        <position position="45"/>
    </location>
</feature>
<protein>
    <submittedName>
        <fullName evidence="1">Uncharacterized protein</fullName>
    </submittedName>
</protein>
<dbReference type="Proteomes" id="UP000676336">
    <property type="component" value="Unassembled WGS sequence"/>
</dbReference>
<evidence type="ECO:0000313" key="1">
    <source>
        <dbReference type="EMBL" id="CAF4583611.1"/>
    </source>
</evidence>
<reference evidence="1" key="1">
    <citation type="submission" date="2021-02" db="EMBL/GenBank/DDBJ databases">
        <authorList>
            <person name="Nowell W R."/>
        </authorList>
    </citation>
    <scope>NUCLEOTIDE SEQUENCE</scope>
</reference>
<accession>A0A8S2YW12</accession>
<comment type="caution">
    <text evidence="1">The sequence shown here is derived from an EMBL/GenBank/DDBJ whole genome shotgun (WGS) entry which is preliminary data.</text>
</comment>
<gene>
    <name evidence="1" type="ORF">SMN809_LOCUS38378</name>
</gene>
<sequence>MSSSSSINDLKEEVLFYRNESFYSFVKENCGDIVLEIMQVQDISS</sequence>
<dbReference type="AlphaFoldDB" id="A0A8S2YW12"/>
<name>A0A8S2YW12_9BILA</name>
<dbReference type="EMBL" id="CAJOBI010100120">
    <property type="protein sequence ID" value="CAF4583611.1"/>
    <property type="molecule type" value="Genomic_DNA"/>
</dbReference>